<evidence type="ECO:0000313" key="4">
    <source>
        <dbReference type="Proteomes" id="UP000772186"/>
    </source>
</evidence>
<dbReference type="PROSITE" id="PS51257">
    <property type="entry name" value="PROKAR_LIPOPROTEIN"/>
    <property type="match status" value="1"/>
</dbReference>
<protein>
    <recommendedName>
        <fullName evidence="5">DUF31 domain-containing protein</fullName>
    </recommendedName>
</protein>
<feature type="chain" id="PRO_5036692801" description="DUF31 domain-containing protein" evidence="2">
    <location>
        <begin position="16"/>
        <end position="729"/>
    </location>
</feature>
<dbReference type="EMBL" id="JAIQBY010000011">
    <property type="protein sequence ID" value="MBZ4195413.1"/>
    <property type="molecule type" value="Genomic_DNA"/>
</dbReference>
<gene>
    <name evidence="3" type="ORF">LAD73_01595</name>
</gene>
<evidence type="ECO:0000256" key="1">
    <source>
        <dbReference type="SAM" id="Coils"/>
    </source>
</evidence>
<comment type="caution">
    <text evidence="3">The sequence shown here is derived from an EMBL/GenBank/DDBJ whole genome shotgun (WGS) entry which is preliminary data.</text>
</comment>
<name>A0A953NED7_9MOLU</name>
<reference evidence="3 4" key="1">
    <citation type="submission" date="2021-09" db="EMBL/GenBank/DDBJ databases">
        <title>WGS of Mycoplasma sp. Zaradi2 strains.</title>
        <authorList>
            <person name="Spergser J."/>
        </authorList>
    </citation>
    <scope>NUCLEOTIDE SEQUENCE [LARGE SCALE GENOMIC DNA]</scope>
    <source>
        <strain evidence="3 4">1331</strain>
    </source>
</reference>
<evidence type="ECO:0000313" key="3">
    <source>
        <dbReference type="EMBL" id="MBZ4195413.1"/>
    </source>
</evidence>
<keyword evidence="4" id="KW-1185">Reference proteome</keyword>
<evidence type="ECO:0008006" key="5">
    <source>
        <dbReference type="Google" id="ProtNLM"/>
    </source>
</evidence>
<proteinExistence type="predicted"/>
<organism evidence="3 4">
    <name type="scientific">Mycoplasma tauri</name>
    <dbReference type="NCBI Taxonomy" id="547987"/>
    <lineage>
        <taxon>Bacteria</taxon>
        <taxon>Bacillati</taxon>
        <taxon>Mycoplasmatota</taxon>
        <taxon>Mollicutes</taxon>
        <taxon>Mycoplasmataceae</taxon>
        <taxon>Mycoplasma</taxon>
    </lineage>
</organism>
<accession>A0A953NED7</accession>
<feature type="signal peptide" evidence="2">
    <location>
        <begin position="1"/>
        <end position="15"/>
    </location>
</feature>
<keyword evidence="2" id="KW-0732">Signal</keyword>
<sequence length="729" mass="84804">MKKINKVILSLSASATLPLVFVSSSCGDSKTAGDKKKDDVEALDESLIKSGEEALSDIDSKLKLNYHYLSGFKNDISSLLDTYKKRSTNDNKNKLQQKINYYNSKKEEFGKFYNEKIYSLKQNITNIEGVNTVIKNNKKLADFFTLFGFLNESYSRIINNQISELEKLTNLEQVSEKWNNFIVSIIKDVSSLVENNGKLMQDLTDRWNNFNSNYKLVETMKEGKKVSIPSSKFESYKYTKKGEESQQIVWPKYQKPVSEAVNTFNEEIKKSLGIIGLLEFFNGDEFKQIETKLKNYNELASLVSRVNYFENSDSKKYPFISKAAEFKKMSDANKKALDFFASVSDLDQDLTNFNKELSEAYETYKKAKEIGNKQNVEYSNLNLELEKIMYLYSKYDDLVKTINRHLQFFNTDKNTYAEAIKELEKISTEMKSYLDDLTKWEDFSKIDEFKNKIAQWEESVKTTVDNSQKGISVKSIRELSNTYNAYFEKDIENQDVNVLFDPSTNTFPLVEEYKDQFKEEQIQKLKAKLPELEKALTKKYSDEDEARKSIYPLLEEINNIIVDKLIELMQSEWPEYAKKVNKENFEAFIKSKKYENGIIKSVTDANFSSYKIGTWKWDIVNLKGSKIVKFLKDFNKIVALGRSQKEVERHWSGRTISGYFKNSHDYKLIKSENKTTGMDIEFYFVDMSRRPSLNSEYSQFLHGTKKIANGETNQSTEEYKNIKLSININ</sequence>
<dbReference type="AlphaFoldDB" id="A0A953NED7"/>
<dbReference type="Proteomes" id="UP000772186">
    <property type="component" value="Unassembled WGS sequence"/>
</dbReference>
<evidence type="ECO:0000256" key="2">
    <source>
        <dbReference type="SAM" id="SignalP"/>
    </source>
</evidence>
<keyword evidence="1" id="KW-0175">Coiled coil</keyword>
<dbReference type="RefSeq" id="WP_223644594.1">
    <property type="nucleotide sequence ID" value="NZ_JAIQBY010000011.1"/>
</dbReference>
<feature type="coiled-coil region" evidence="1">
    <location>
        <begin position="416"/>
        <end position="466"/>
    </location>
</feature>